<dbReference type="OMA" id="RNLICTC"/>
<evidence type="ECO:0000259" key="2">
    <source>
        <dbReference type="Pfam" id="PF02347"/>
    </source>
</evidence>
<reference evidence="3" key="4">
    <citation type="submission" date="2025-08" db="UniProtKB">
        <authorList>
            <consortium name="Ensembl"/>
        </authorList>
    </citation>
    <scope>IDENTIFICATION</scope>
</reference>
<dbReference type="Ensembl" id="ENST00000639020.1">
    <property type="protein sequence ID" value="ENSP00000491392.1"/>
    <property type="gene ID" value="ENSG00000178445.10"/>
</dbReference>
<reference evidence="3 4" key="3">
    <citation type="journal article" date="2004" name="Nature">
        <title>Finishing the euchromatic sequence of the human genome.</title>
        <authorList>
            <consortium name="International Human Genome Sequencing Consortium"/>
        </authorList>
    </citation>
    <scope>NUCLEOTIDE SEQUENCE [LARGE SCALE GENOMIC DNA]</scope>
</reference>
<sequence>MGYYNCSVPQTILRNLLENSGWITQYTPYQPEVSQGRLESLLNYQTMVCDITGLD</sequence>
<dbReference type="OrthoDB" id="6537869at2759"/>
<dbReference type="Proteomes" id="UP000005640">
    <property type="component" value="Chromosome 9"/>
</dbReference>
<evidence type="ECO:0000256" key="1">
    <source>
        <dbReference type="ARBA" id="ARBA00023002"/>
    </source>
</evidence>
<dbReference type="HGNC" id="HGNC:4313">
    <property type="gene designation" value="GLDC"/>
</dbReference>
<dbReference type="EMBL" id="AL353718">
    <property type="status" value="NOT_ANNOTATED_CDS"/>
    <property type="molecule type" value="Genomic_DNA"/>
</dbReference>
<organism evidence="3 4">
    <name type="scientific">Homo sapiens</name>
    <name type="common">Human</name>
    <dbReference type="NCBI Taxonomy" id="9606"/>
    <lineage>
        <taxon>Eukaryota</taxon>
        <taxon>Metazoa</taxon>
        <taxon>Chordata</taxon>
        <taxon>Craniata</taxon>
        <taxon>Vertebrata</taxon>
        <taxon>Euteleostomi</taxon>
        <taxon>Mammalia</taxon>
        <taxon>Eutheria</taxon>
        <taxon>Euarchontoglires</taxon>
        <taxon>Primates</taxon>
        <taxon>Haplorrhini</taxon>
        <taxon>Catarrhini</taxon>
        <taxon>Hominidae</taxon>
        <taxon>Homo</taxon>
    </lineage>
</organism>
<dbReference type="GO" id="GO:0004375">
    <property type="term" value="F:glycine dehydrogenase (decarboxylating) activity"/>
    <property type="evidence" value="ECO:0007669"/>
    <property type="project" value="InterPro"/>
</dbReference>
<protein>
    <submittedName>
        <fullName evidence="3">Glycine decarboxylase</fullName>
    </submittedName>
</protein>
<dbReference type="SMR" id="A0A1W2PPG0"/>
<dbReference type="Bgee" id="ENSG00000178445">
    <property type="expression patterns" value="Expressed in right lobe of liver and 151 other cell types or tissues"/>
</dbReference>
<name>A0A1W2PPG0_HUMAN</name>
<dbReference type="InterPro" id="IPR015421">
    <property type="entry name" value="PyrdxlP-dep_Trfase_major"/>
</dbReference>
<dbReference type="GO" id="GO:0006546">
    <property type="term" value="P:glycine catabolic process"/>
    <property type="evidence" value="ECO:0007669"/>
    <property type="project" value="InterPro"/>
</dbReference>
<dbReference type="Antibodypedia" id="9715">
    <property type="antibodies" value="198 antibodies from 31 providers"/>
</dbReference>
<evidence type="ECO:0000313" key="4">
    <source>
        <dbReference type="Proteomes" id="UP000005640"/>
    </source>
</evidence>
<dbReference type="Ensembl" id="ENST00000639020.1">
    <property type="protein sequence ID" value="ENSP00000491392.1"/>
    <property type="gene ID" value="ENSG00000178445.11"/>
</dbReference>
<dbReference type="PANTHER" id="PTHR11773">
    <property type="entry name" value="GLYCINE DEHYDROGENASE, DECARBOXYLATING"/>
    <property type="match status" value="1"/>
</dbReference>
<dbReference type="SUPFAM" id="SSF53383">
    <property type="entry name" value="PLP-dependent transferases"/>
    <property type="match status" value="1"/>
</dbReference>
<dbReference type="InterPro" id="IPR049315">
    <property type="entry name" value="GDC-P_N"/>
</dbReference>
<dbReference type="ChiTaRS" id="GLDC">
    <property type="organism name" value="human"/>
</dbReference>
<dbReference type="VEuPathDB" id="HostDB:ENSG00000178445"/>
<dbReference type="MassIVE" id="A0A1W2PPG0"/>
<dbReference type="OpenTargets" id="ENSG00000178445"/>
<dbReference type="GeneTree" id="ENSGT00390000017970"/>
<keyword evidence="4" id="KW-1185">Reference proteome</keyword>
<feature type="non-terminal residue" evidence="3">
    <location>
        <position position="55"/>
    </location>
</feature>
<keyword evidence="5 6" id="KW-1267">Proteomics identification</keyword>
<reference evidence="3" key="5">
    <citation type="submission" date="2025-09" db="UniProtKB">
        <authorList>
            <consortium name="Ensembl"/>
        </authorList>
    </citation>
    <scope>IDENTIFICATION</scope>
</reference>
<reference evidence="3 4" key="2">
    <citation type="journal article" date="2004" name="Nature">
        <title>DNA sequence and analysis of human chromosome 9.</title>
        <authorList>
            <person name="Humphray S.J."/>
            <person name="Oliver K."/>
            <person name="Hunt A.R."/>
            <person name="Plumb R.W."/>
            <person name="Loveland J.E."/>
            <person name="Howe K.L."/>
            <person name="Andrews T.D."/>
            <person name="Searle S."/>
            <person name="Hunt S.E."/>
            <person name="Scott C.E."/>
            <person name="Jones M.C."/>
            <person name="Ainscough R."/>
            <person name="Almeida J.P."/>
            <person name="Ambrose K.D."/>
            <person name="Ashwell R.I."/>
            <person name="Babbage A.K."/>
            <person name="Babbage S."/>
            <person name="Bagguley C.L."/>
            <person name="Bailey J."/>
            <person name="Banerjee R."/>
            <person name="Barker D.J."/>
            <person name="Barlow K.F."/>
            <person name="Bates K."/>
            <person name="Beasley H."/>
            <person name="Beasley O."/>
            <person name="Bird C.P."/>
            <person name="Bray-Allen S."/>
            <person name="Brown A.J."/>
            <person name="Brown J.Y."/>
            <person name="Burford D."/>
            <person name="Burrill W."/>
            <person name="Burton J."/>
            <person name="Carder C."/>
            <person name="Carter N.P."/>
            <person name="Chapman J.C."/>
            <person name="Chen Y."/>
            <person name="Clarke G."/>
            <person name="Clark S.Y."/>
            <person name="Clee C.M."/>
            <person name="Clegg S."/>
            <person name="Collier R.E."/>
            <person name="Corby N."/>
            <person name="Crosier M."/>
            <person name="Cummings A.T."/>
            <person name="Davies J."/>
            <person name="Dhami P."/>
            <person name="Dunn M."/>
            <person name="Dutta I."/>
            <person name="Dyer L.W."/>
            <person name="Earthrowl M.E."/>
            <person name="Faulkner L."/>
            <person name="Fleming C.J."/>
            <person name="Frankish A."/>
            <person name="Frankland J.A."/>
            <person name="French L."/>
            <person name="Fricker D.G."/>
            <person name="Garner P."/>
            <person name="Garnett J."/>
            <person name="Ghori J."/>
            <person name="Gilbert J.G."/>
            <person name="Glison C."/>
            <person name="Grafham D.V."/>
            <person name="Gribble S."/>
            <person name="Griffiths C."/>
            <person name="Griffiths-Jones S."/>
            <person name="Grocock R."/>
            <person name="Guy J."/>
            <person name="Hall R.E."/>
            <person name="Hammond S."/>
            <person name="Harley J.L."/>
            <person name="Harrison E.S."/>
            <person name="Hart E.A."/>
            <person name="Heath P.D."/>
            <person name="Henderson C.D."/>
            <person name="Hopkins B.L."/>
            <person name="Howard P.J."/>
            <person name="Howden P.J."/>
            <person name="Huckle E."/>
            <person name="Johnson C."/>
            <person name="Johnson D."/>
            <person name="Joy A.A."/>
            <person name="Kay M."/>
            <person name="Keenan S."/>
            <person name="Kershaw J.K."/>
            <person name="Kimberley A.M."/>
            <person name="King A."/>
            <person name="Knights A."/>
            <person name="Laird G.K."/>
            <person name="Langford C."/>
            <person name="Lawlor S."/>
            <person name="Leongamornlert D.A."/>
            <person name="Leversha M."/>
            <person name="Lloyd C."/>
            <person name="Lloyd D.M."/>
            <person name="Lovell J."/>
            <person name="Martin S."/>
            <person name="Mashreghi-Mohammadi M."/>
            <person name="Matthews L."/>
            <person name="McLaren S."/>
            <person name="McLay K.E."/>
            <person name="McMurray A."/>
            <person name="Milne S."/>
            <person name="Nickerson T."/>
            <person name="Nisbett J."/>
            <person name="Nordsiek G."/>
            <person name="Pearce A.V."/>
            <person name="Peck A.I."/>
            <person name="Porter K.M."/>
            <person name="Pandian R."/>
            <person name="Pelan S."/>
            <person name="Phillimore B."/>
            <person name="Povey S."/>
            <person name="Ramsey Y."/>
            <person name="Rand V."/>
            <person name="Scharfe M."/>
            <person name="Sehra H.K."/>
            <person name="Shownkeen R."/>
            <person name="Sims S.K."/>
            <person name="Skuce C.D."/>
            <person name="Smith M."/>
            <person name="Steward C.A."/>
            <person name="Swarbreck D."/>
            <person name="Sycamore N."/>
            <person name="Tester J."/>
            <person name="Thorpe A."/>
            <person name="Tracey A."/>
            <person name="Tromans A."/>
            <person name="Thomas D.W."/>
            <person name="Wall M."/>
            <person name="Wallis J.M."/>
            <person name="West A.P."/>
            <person name="Whitehead S.L."/>
            <person name="Willey D.L."/>
            <person name="Williams S.A."/>
            <person name="Wilming L."/>
            <person name="Wray P.W."/>
            <person name="Young L."/>
            <person name="Ashurst J.L."/>
            <person name="Coulson A."/>
            <person name="Blocker H."/>
            <person name="Durbin R."/>
            <person name="Sulston J.E."/>
            <person name="Hubbard T."/>
            <person name="Jackson M.J."/>
            <person name="Bentley D.R."/>
            <person name="Beck S."/>
            <person name="Rogers J."/>
            <person name="Dunham I."/>
        </authorList>
    </citation>
    <scope>NUCLEOTIDE SEQUENCE [LARGE SCALE GENOMIC DNA]</scope>
</reference>
<accession>A0A1W2PPG0</accession>
<evidence type="ECO:0007829" key="5">
    <source>
        <dbReference type="PeptideAtlas" id="A0A1W2PPG0"/>
    </source>
</evidence>
<dbReference type="EMBL" id="AL162411">
    <property type="status" value="NOT_ANNOTATED_CDS"/>
    <property type="molecule type" value="Genomic_DNA"/>
</dbReference>
<dbReference type="ExpressionAtlas" id="A0A1W2PPG0">
    <property type="expression patterns" value="baseline and differential"/>
</dbReference>
<dbReference type="PANTHER" id="PTHR11773:SF1">
    <property type="entry name" value="GLYCINE DEHYDROGENASE (DECARBOXYLATING), MITOCHONDRIAL"/>
    <property type="match status" value="1"/>
</dbReference>
<reference evidence="3 4" key="1">
    <citation type="journal article" date="2001" name="Nature">
        <title>Initial sequencing and analysis of the human genome.</title>
        <authorList>
            <consortium name="International Human Genome Sequencing Consortium"/>
            <person name="Lander E.S."/>
            <person name="Linton L.M."/>
            <person name="Birren B."/>
            <person name="Nusbaum C."/>
            <person name="Zody M.C."/>
            <person name="Baldwin J."/>
            <person name="Devon K."/>
            <person name="Dewar K."/>
            <person name="Doyle M."/>
            <person name="FitzHugh W."/>
            <person name="Funke R."/>
            <person name="Gage D."/>
            <person name="Harris K."/>
            <person name="Heaford A."/>
            <person name="Howland J."/>
            <person name="Kann L."/>
            <person name="Lehoczky J."/>
            <person name="LeVine R."/>
            <person name="McEwan P."/>
            <person name="McKernan K."/>
            <person name="Meldrim J."/>
            <person name="Mesirov J.P."/>
            <person name="Miranda C."/>
            <person name="Morris W."/>
            <person name="Naylor J."/>
            <person name="Raymond C."/>
            <person name="Rosetti M."/>
            <person name="Santos R."/>
            <person name="Sheridan A."/>
            <person name="Sougnez C."/>
            <person name="Stange-Thomann N."/>
            <person name="Stojanovic N."/>
            <person name="Subramanian A."/>
            <person name="Wyman D."/>
            <person name="Rogers J."/>
            <person name="Sulston J."/>
            <person name="Ainscough R."/>
            <person name="Beck S."/>
            <person name="Bentley D."/>
            <person name="Burton J."/>
            <person name="Clee C."/>
            <person name="Carter N."/>
            <person name="Coulson A."/>
            <person name="Deadman R."/>
            <person name="Deloukas P."/>
            <person name="Dunham A."/>
            <person name="Dunham I."/>
            <person name="Durbin R."/>
            <person name="French L."/>
            <person name="Grafham D."/>
            <person name="Gregory S."/>
            <person name="Hubbard T."/>
            <person name="Humphray S."/>
            <person name="Hunt A."/>
            <person name="Jones M."/>
            <person name="Lloyd C."/>
            <person name="McMurray A."/>
            <person name="Matthews L."/>
            <person name="Mercer S."/>
            <person name="Milne S."/>
            <person name="Mullikin J.C."/>
            <person name="Mungall A."/>
            <person name="Plumb R."/>
            <person name="Ross M."/>
            <person name="Shownkeen R."/>
            <person name="Sims S."/>
            <person name="Waterston R.H."/>
            <person name="Wilson R.K."/>
            <person name="Hillier L.W."/>
            <person name="McPherson J.D."/>
            <person name="Marra M.A."/>
            <person name="Mardis E.R."/>
            <person name="Fulton L.A."/>
            <person name="Chinwalla A.T."/>
            <person name="Pepin K.H."/>
            <person name="Gish W.R."/>
            <person name="Chissoe S.L."/>
            <person name="Wendl M.C."/>
            <person name="Delehaunty K.D."/>
            <person name="Miner T.L."/>
            <person name="Delehaunty A."/>
            <person name="Kramer J.B."/>
            <person name="Cook L.L."/>
            <person name="Fulton R.S."/>
            <person name="Johnson D.L."/>
            <person name="Minx P.J."/>
            <person name="Clifton S.W."/>
            <person name="Hawkins T."/>
            <person name="Branscomb E."/>
            <person name="Predki P."/>
            <person name="Richardson P."/>
            <person name="Wenning S."/>
            <person name="Slezak T."/>
            <person name="Doggett N."/>
            <person name="Cheng J.F."/>
            <person name="Olsen A."/>
            <person name="Lucas S."/>
            <person name="Elkin C."/>
            <person name="Uberbacher E."/>
            <person name="Frazier M."/>
            <person name="Gibbs R.A."/>
            <person name="Muzny D.M."/>
            <person name="Scherer S.E."/>
            <person name="Bouck J.B."/>
            <person name="Sodergren E.J."/>
            <person name="Worley K.C."/>
            <person name="Rives C.M."/>
            <person name="Gorrell J.H."/>
            <person name="Metzker M.L."/>
            <person name="Naylor S.L."/>
            <person name="Kucherlapati R.S."/>
            <person name="Nelson D.L."/>
            <person name="Weinstock G.M."/>
            <person name="Sakaki Y."/>
            <person name="Fujiyama A."/>
            <person name="Hattori M."/>
            <person name="Yada T."/>
            <person name="Toyoda A."/>
            <person name="Itoh T."/>
            <person name="Kawagoe C."/>
            <person name="Watanabe H."/>
            <person name="Totoki Y."/>
            <person name="Taylor T."/>
            <person name="Weissenbach J."/>
            <person name="Heilig R."/>
            <person name="Saurin W."/>
            <person name="Artiguenave F."/>
            <person name="Brottier P."/>
            <person name="Bruls T."/>
            <person name="Pelletier E."/>
            <person name="Robert C."/>
            <person name="Wincker P."/>
            <person name="Smith D.R."/>
            <person name="Doucette-Stamm L."/>
            <person name="Rubenfield M."/>
            <person name="Weinstock K."/>
            <person name="Lee H.M."/>
            <person name="Dubois J."/>
            <person name="Rosenthal A."/>
            <person name="Platzer M."/>
            <person name="Nyakatura G."/>
            <person name="Taudien S."/>
            <person name="Rump A."/>
            <person name="Yang H."/>
            <person name="Yu J."/>
            <person name="Wang J."/>
            <person name="Huang G."/>
            <person name="Gu J."/>
            <person name="Hood L."/>
            <person name="Rowen L."/>
            <person name="Madan A."/>
            <person name="Qin S."/>
            <person name="Davis R.W."/>
            <person name="Federspiel N.A."/>
            <person name="Abola A.P."/>
            <person name="Proctor M.J."/>
            <person name="Myers R.M."/>
            <person name="Schmutz J."/>
            <person name="Dickson M."/>
            <person name="Grimwood J."/>
            <person name="Cox D.R."/>
            <person name="Olson M.V."/>
            <person name="Kaul R."/>
            <person name="Raymond C."/>
            <person name="Shimizu N."/>
            <person name="Kawasaki K."/>
            <person name="Minoshima S."/>
            <person name="Evans G.A."/>
            <person name="Athanasiou M."/>
            <person name="Schultz R."/>
            <person name="Roe B.A."/>
            <person name="Chen F."/>
            <person name="Pan H."/>
            <person name="Ramser J."/>
            <person name="Lehrach H."/>
            <person name="Reinhardt R."/>
            <person name="McCombie W.R."/>
            <person name="de la Bastide M."/>
            <person name="Dedhia N."/>
            <person name="Blocker H."/>
            <person name="Hornischer K."/>
            <person name="Nordsiek G."/>
            <person name="Agarwala R."/>
            <person name="Aravind L."/>
            <person name="Bailey J.A."/>
            <person name="Bateman A."/>
            <person name="Batzoglou S."/>
            <person name="Birney E."/>
            <person name="Bork P."/>
            <person name="Brown D.G."/>
            <person name="Burge C.B."/>
            <person name="Cerutti L."/>
            <person name="Chen H.C."/>
            <person name="Church D."/>
            <person name="Clamp M."/>
            <person name="Copley R.R."/>
            <person name="Doerks T."/>
            <person name="Eddy S.R."/>
            <person name="Eichler E.E."/>
            <person name="Furey T.S."/>
            <person name="Galagan J."/>
            <person name="Gilbert J.G."/>
            <person name="Harmon C."/>
            <person name="Hayashizaki Y."/>
            <person name="Haussler D."/>
            <person name="Hermjakob H."/>
            <person name="Hokamp K."/>
            <person name="Jang W."/>
            <person name="Johnson L.S."/>
            <person name="Jones T.A."/>
            <person name="Kasif S."/>
            <person name="Kaspryzk A."/>
            <person name="Kennedy S."/>
            <person name="Kent W.J."/>
            <person name="Kitts P."/>
            <person name="Koonin E.V."/>
            <person name="Korf I."/>
            <person name="Kulp D."/>
            <person name="Lancet D."/>
            <person name="Lowe T.M."/>
            <person name="McLysaght A."/>
            <person name="Mikkelsen T."/>
            <person name="Moran J.V."/>
            <person name="Mulder N."/>
            <person name="Pollara V.J."/>
            <person name="Ponting C.P."/>
            <person name="Schuler G."/>
            <person name="Schultz J."/>
            <person name="Slater G."/>
            <person name="Smit A.F."/>
            <person name="Stupka E."/>
            <person name="Szustakowski J."/>
            <person name="Thierry-Mieg D."/>
            <person name="Thierry-Mieg J."/>
            <person name="Wagner L."/>
            <person name="Wallis J."/>
            <person name="Wheeler R."/>
            <person name="Williams A."/>
            <person name="Wolf Y.I."/>
            <person name="Wolfe K.H."/>
            <person name="Yang S.P."/>
            <person name="Yeh R.F."/>
            <person name="Collins F."/>
            <person name="Guyer M.S."/>
            <person name="Peterson J."/>
            <person name="Felsenfeld A."/>
            <person name="Wetterstrand K.A."/>
            <person name="Patrinos A."/>
            <person name="Morgan M.J."/>
            <person name="de Jong P."/>
            <person name="Catanese J.J."/>
            <person name="Osoegawa K."/>
            <person name="Shizuya H."/>
            <person name="Choi S."/>
            <person name="Chen Y.J."/>
        </authorList>
    </citation>
    <scope>NUCLEOTIDE SEQUENCE [LARGE SCALE GENOMIC DNA]</scope>
</reference>
<dbReference type="Gene3D" id="3.40.640.10">
    <property type="entry name" value="Type I PLP-dependent aspartate aminotransferase-like (Major domain)"/>
    <property type="match status" value="1"/>
</dbReference>
<evidence type="ECO:0000313" key="3">
    <source>
        <dbReference type="Ensembl" id="ENSP00000491392.1"/>
    </source>
</evidence>
<proteinExistence type="evidence at protein level"/>
<evidence type="ECO:0007829" key="6">
    <source>
        <dbReference type="ProteomicsDB" id="A0A1W2PPG0"/>
    </source>
</evidence>
<dbReference type="Pfam" id="PF02347">
    <property type="entry name" value="GDC-P"/>
    <property type="match status" value="1"/>
</dbReference>
<dbReference type="InterPro" id="IPR015424">
    <property type="entry name" value="PyrdxlP-dep_Trfase"/>
</dbReference>
<keyword evidence="1" id="KW-0560">Oxidoreductase</keyword>
<gene>
    <name evidence="3" type="primary">GLDC</name>
</gene>
<dbReference type="InterPro" id="IPR020581">
    <property type="entry name" value="GDC_P"/>
</dbReference>
<dbReference type="AlphaFoldDB" id="A0A1W2PPG0"/>
<feature type="domain" description="Glycine cleavage system P-protein N-terminal" evidence="2">
    <location>
        <begin position="1"/>
        <end position="55"/>
    </location>
</feature>